<evidence type="ECO:0000256" key="10">
    <source>
        <dbReference type="ARBA" id="ARBA00023136"/>
    </source>
</evidence>
<keyword evidence="15" id="KW-0966">Cell projection</keyword>
<keyword evidence="16" id="KW-1185">Reference proteome</keyword>
<evidence type="ECO:0000256" key="9">
    <source>
        <dbReference type="ARBA" id="ARBA00022989"/>
    </source>
</evidence>
<dbReference type="PANTHER" id="PTHR30531">
    <property type="entry name" value="FLAGELLAR BIOSYNTHETIC PROTEIN FLHB"/>
    <property type="match status" value="1"/>
</dbReference>
<accession>F7XVB8</accession>
<evidence type="ECO:0000256" key="1">
    <source>
        <dbReference type="ARBA" id="ARBA00004651"/>
    </source>
</evidence>
<keyword evidence="15" id="KW-0282">Flagellum</keyword>
<dbReference type="MEROPS" id="N06.A01"/>
<keyword evidence="7 13" id="KW-1005">Bacterial flagellum biogenesis</keyword>
<dbReference type="OrthoDB" id="9807950at2"/>
<dbReference type="PANTHER" id="PTHR30531:SF12">
    <property type="entry name" value="FLAGELLAR BIOSYNTHETIC PROTEIN FLHB"/>
    <property type="match status" value="1"/>
</dbReference>
<evidence type="ECO:0000256" key="13">
    <source>
        <dbReference type="RuleBase" id="RU364091"/>
    </source>
</evidence>
<dbReference type="FunFam" id="3.40.1690.10:FF:000001">
    <property type="entry name" value="Flagellar biosynthetic protein FlhB"/>
    <property type="match status" value="1"/>
</dbReference>
<dbReference type="AlphaFoldDB" id="F7XVB8"/>
<evidence type="ECO:0000256" key="5">
    <source>
        <dbReference type="ARBA" id="ARBA00022475"/>
    </source>
</evidence>
<dbReference type="InterPro" id="IPR006136">
    <property type="entry name" value="FlhB"/>
</dbReference>
<evidence type="ECO:0000256" key="14">
    <source>
        <dbReference type="SAM" id="MobiDB-lite"/>
    </source>
</evidence>
<name>F7XVB8_MIDMI</name>
<organism evidence="15 16">
    <name type="scientific">Midichloria mitochondrii (strain IricVA)</name>
    <dbReference type="NCBI Taxonomy" id="696127"/>
    <lineage>
        <taxon>Bacteria</taxon>
        <taxon>Pseudomonadati</taxon>
        <taxon>Pseudomonadota</taxon>
        <taxon>Alphaproteobacteria</taxon>
        <taxon>Rickettsiales</taxon>
        <taxon>Candidatus Midichloriaceae</taxon>
        <taxon>Candidatus Midichloria</taxon>
    </lineage>
</organism>
<evidence type="ECO:0000256" key="7">
    <source>
        <dbReference type="ARBA" id="ARBA00022795"/>
    </source>
</evidence>
<dbReference type="Proteomes" id="UP000006639">
    <property type="component" value="Chromosome"/>
</dbReference>
<feature type="transmembrane region" description="Helical" evidence="13">
    <location>
        <begin position="149"/>
        <end position="167"/>
    </location>
</feature>
<comment type="subcellular location">
    <subcellularLocation>
        <location evidence="1">Cell membrane</location>
        <topology evidence="1">Multi-pass membrane protein</topology>
    </subcellularLocation>
</comment>
<evidence type="ECO:0000256" key="3">
    <source>
        <dbReference type="ARBA" id="ARBA00021622"/>
    </source>
</evidence>
<evidence type="ECO:0000256" key="4">
    <source>
        <dbReference type="ARBA" id="ARBA00022448"/>
    </source>
</evidence>
<keyword evidence="10 13" id="KW-0472">Membrane</keyword>
<protein>
    <recommendedName>
        <fullName evidence="3 13">Flagellar biosynthetic protein FlhB</fullName>
    </recommendedName>
</protein>
<feature type="transmembrane region" description="Helical" evidence="13">
    <location>
        <begin position="62"/>
        <end position="80"/>
    </location>
</feature>
<evidence type="ECO:0000256" key="2">
    <source>
        <dbReference type="ARBA" id="ARBA00010690"/>
    </source>
</evidence>
<dbReference type="Pfam" id="PF01312">
    <property type="entry name" value="Bac_export_2"/>
    <property type="match status" value="1"/>
</dbReference>
<dbReference type="InterPro" id="IPR029025">
    <property type="entry name" value="T3SS_substrate_exporter_C"/>
</dbReference>
<dbReference type="RefSeq" id="WP_013950833.1">
    <property type="nucleotide sequence ID" value="NC_015722.1"/>
</dbReference>
<evidence type="ECO:0000313" key="16">
    <source>
        <dbReference type="Proteomes" id="UP000006639"/>
    </source>
</evidence>
<dbReference type="KEGG" id="mmn:midi_00307"/>
<dbReference type="EMBL" id="CP002130">
    <property type="protein sequence ID" value="AEI88617.1"/>
    <property type="molecule type" value="Genomic_DNA"/>
</dbReference>
<reference evidence="15 16" key="1">
    <citation type="journal article" date="2011" name="Mol. Biol. Evol.">
        <title>Phylogenomic evidence for the presence of a flagellum and cbb3 oxidase in the free-living mitochondrial ancestor.</title>
        <authorList>
            <person name="Sassera D."/>
            <person name="Lo N."/>
            <person name="Epis S."/>
            <person name="D'Auria G."/>
            <person name="Montagna M."/>
            <person name="Comandatore F."/>
            <person name="Horner D."/>
            <person name="Pereto J."/>
            <person name="Luciano A.M."/>
            <person name="Franciosi F."/>
            <person name="Ferri E."/>
            <person name="Crotti E."/>
            <person name="Bazzocchi C."/>
            <person name="Daffonchio D."/>
            <person name="Sacchi L."/>
            <person name="Moya A."/>
            <person name="Latorre A."/>
            <person name="Bandi C."/>
        </authorList>
    </citation>
    <scope>NUCLEOTIDE SEQUENCE [LARGE SCALE GENOMIC DNA]</scope>
    <source>
        <strain evidence="15 16">IricVA</strain>
    </source>
</reference>
<evidence type="ECO:0000256" key="8">
    <source>
        <dbReference type="ARBA" id="ARBA00022927"/>
    </source>
</evidence>
<gene>
    <name evidence="13 15" type="primary">flhB</name>
    <name evidence="15" type="ordered locus">midi_00307</name>
</gene>
<keyword evidence="4 13" id="KW-0813">Transport</keyword>
<dbReference type="GO" id="GO:0044780">
    <property type="term" value="P:bacterial-type flagellum assembly"/>
    <property type="evidence" value="ECO:0007669"/>
    <property type="project" value="InterPro"/>
</dbReference>
<keyword evidence="15" id="KW-0969">Cilium</keyword>
<evidence type="ECO:0000313" key="15">
    <source>
        <dbReference type="EMBL" id="AEI88617.1"/>
    </source>
</evidence>
<dbReference type="NCBIfam" id="TIGR00328">
    <property type="entry name" value="flhB"/>
    <property type="match status" value="1"/>
</dbReference>
<proteinExistence type="inferred from homology"/>
<evidence type="ECO:0000256" key="12">
    <source>
        <dbReference type="ARBA" id="ARBA00025078"/>
    </source>
</evidence>
<dbReference type="InterPro" id="IPR006135">
    <property type="entry name" value="T3SS_substrate_exporter"/>
</dbReference>
<dbReference type="GO" id="GO:0005886">
    <property type="term" value="C:plasma membrane"/>
    <property type="evidence" value="ECO:0007669"/>
    <property type="project" value="UniProtKB-SubCell"/>
</dbReference>
<dbReference type="Gene3D" id="3.40.1690.10">
    <property type="entry name" value="secretion proteins EscU"/>
    <property type="match status" value="1"/>
</dbReference>
<dbReference type="STRING" id="696127.midi_00307"/>
<evidence type="ECO:0000256" key="11">
    <source>
        <dbReference type="ARBA" id="ARBA00023225"/>
    </source>
</evidence>
<keyword evidence="5 13" id="KW-1003">Cell membrane</keyword>
<dbReference type="SUPFAM" id="SSF160544">
    <property type="entry name" value="EscU C-terminal domain-like"/>
    <property type="match status" value="1"/>
</dbReference>
<dbReference type="GO" id="GO:0009306">
    <property type="term" value="P:protein secretion"/>
    <property type="evidence" value="ECO:0007669"/>
    <property type="project" value="InterPro"/>
</dbReference>
<keyword evidence="6 13" id="KW-0812">Transmembrane</keyword>
<dbReference type="PRINTS" id="PR00950">
    <property type="entry name" value="TYPE3IMSPROT"/>
</dbReference>
<evidence type="ECO:0000256" key="6">
    <source>
        <dbReference type="ARBA" id="ARBA00022692"/>
    </source>
</evidence>
<feature type="transmembrane region" description="Helical" evidence="13">
    <location>
        <begin position="35"/>
        <end position="56"/>
    </location>
</feature>
<feature type="transmembrane region" description="Helical" evidence="13">
    <location>
        <begin position="188"/>
        <end position="214"/>
    </location>
</feature>
<dbReference type="HOGENOM" id="CLU_041013_1_2_5"/>
<comment type="similarity">
    <text evidence="2 13">Belongs to the type III secretion exporter family.</text>
</comment>
<comment type="function">
    <text evidence="12 13">Required for formation of the rod structure in the basal body of the flagellar apparatus. Together with FliI and FliH, may constitute the export apparatus of flagellin.</text>
</comment>
<keyword evidence="9 13" id="KW-1133">Transmembrane helix</keyword>
<feature type="transmembrane region" description="Helical" evidence="13">
    <location>
        <begin position="87"/>
        <end position="112"/>
    </location>
</feature>
<keyword evidence="8 13" id="KW-0653">Protein transport</keyword>
<keyword evidence="11 13" id="KW-1006">Bacterial flagellum protein export</keyword>
<sequence length="368" mass="41742">MADENQDKSERTEDPTPRRLEDARKDGKVPTSRELVSFAIFLSSTLMIIFLTKPISSKFTNLISSYLINFHLININELIIRSIAQDIVFIFLIIAIVPLILNSAVVLLTYFIQHNGFVFSTKSIGFDLSKISLLKGLQKLFSLRSIVELIKGVVKISLVGVAAYFAIRSQIKDMQLAFFLDINGMIAVAFKAVTAMMLTVCSVMFLISIVDFLYQRFEYINDLKMSFKDIKDEQKRTDGDPEIKFKQKTKRKALLKKFSTKDAAKADVIITNPTHYSIALEYNPQEMPAPKVLAKGADLMALKIREIANQYFIPIVQNPPLARALFDSTDIDDFVPLEHYKAVAEVISYVMKIRPNKKLLKGIKDLKK</sequence>
<feature type="region of interest" description="Disordered" evidence="14">
    <location>
        <begin position="1"/>
        <end position="26"/>
    </location>
</feature>